<name>A0A0F8M361_METMZ</name>
<dbReference type="EMBL" id="JJQF01000037">
    <property type="protein sequence ID" value="KKH33038.1"/>
    <property type="molecule type" value="Genomic_DNA"/>
</dbReference>
<organism evidence="3 4">
    <name type="scientific">Methanosarcina mazei</name>
    <name type="common">Methanosarcina frisia</name>
    <dbReference type="NCBI Taxonomy" id="2209"/>
    <lineage>
        <taxon>Archaea</taxon>
        <taxon>Methanobacteriati</taxon>
        <taxon>Methanobacteriota</taxon>
        <taxon>Stenosarchaea group</taxon>
        <taxon>Methanomicrobia</taxon>
        <taxon>Methanosarcinales</taxon>
        <taxon>Methanosarcinaceae</taxon>
        <taxon>Methanosarcina</taxon>
    </lineage>
</organism>
<evidence type="ECO:0000256" key="2">
    <source>
        <dbReference type="ARBA" id="ARBA00023125"/>
    </source>
</evidence>
<dbReference type="Proteomes" id="UP000034338">
    <property type="component" value="Unassembled WGS sequence"/>
</dbReference>
<evidence type="ECO:0000256" key="1">
    <source>
        <dbReference type="ARBA" id="ARBA00022747"/>
    </source>
</evidence>
<comment type="caution">
    <text evidence="3">The sequence shown here is derived from an EMBL/GenBank/DDBJ whole genome shotgun (WGS) entry which is preliminary data.</text>
</comment>
<dbReference type="InterPro" id="IPR044946">
    <property type="entry name" value="Restrct_endonuc_typeI_TRD_sf"/>
</dbReference>
<dbReference type="Gene3D" id="3.90.220.20">
    <property type="entry name" value="DNA methylase specificity domains"/>
    <property type="match status" value="1"/>
</dbReference>
<dbReference type="PATRIC" id="fig|2209.81.peg.2128"/>
<evidence type="ECO:0000313" key="4">
    <source>
        <dbReference type="Proteomes" id="UP000034338"/>
    </source>
</evidence>
<protein>
    <recommendedName>
        <fullName evidence="5">Type I restriction modification DNA specificity domain-containing protein</fullName>
    </recommendedName>
</protein>
<evidence type="ECO:0000313" key="3">
    <source>
        <dbReference type="EMBL" id="KKH33038.1"/>
    </source>
</evidence>
<keyword evidence="1" id="KW-0680">Restriction system</keyword>
<sequence length="131" mass="14806">MQQKSELPEGWKSVSLGELVQPSKEKIEPSENPNLKYVGLEHIESHKCQIKGYGFSVDIKSTKTMFHRGDVLYGKLRPYLNKVCVPNFDGVCSTDILVFNATSNLNNYCNYSGSLLKATIFPLFEEKLDIN</sequence>
<accession>A0A0F8M361</accession>
<dbReference type="GO" id="GO:0009307">
    <property type="term" value="P:DNA restriction-modification system"/>
    <property type="evidence" value="ECO:0007669"/>
    <property type="project" value="UniProtKB-KW"/>
</dbReference>
<dbReference type="AlphaFoldDB" id="A0A0F8M361"/>
<gene>
    <name evidence="3" type="ORF">DU37_09850</name>
</gene>
<evidence type="ECO:0008006" key="5">
    <source>
        <dbReference type="Google" id="ProtNLM"/>
    </source>
</evidence>
<dbReference type="RefSeq" id="WP_048045228.1">
    <property type="nucleotide sequence ID" value="NZ_JJQF01000037.1"/>
</dbReference>
<keyword evidence="2" id="KW-0238">DNA-binding</keyword>
<dbReference type="GO" id="GO:0003677">
    <property type="term" value="F:DNA binding"/>
    <property type="evidence" value="ECO:0007669"/>
    <property type="project" value="UniProtKB-KW"/>
</dbReference>
<proteinExistence type="predicted"/>
<reference evidence="3 4" key="1">
    <citation type="journal article" date="2015" name="ISME J.">
        <title>Genomic and phenotypic differentiation among Methanosarcina mazei populations from Columbia River sediment.</title>
        <authorList>
            <person name="Youngblut N.D."/>
            <person name="Wirth J.S."/>
            <person name="Henriksen J.R."/>
            <person name="Smith M."/>
            <person name="Simon H."/>
            <person name="Metcalf W.W."/>
            <person name="Whitaker R.J."/>
        </authorList>
    </citation>
    <scope>NUCLEOTIDE SEQUENCE [LARGE SCALE GENOMIC DNA]</scope>
    <source>
        <strain evidence="3 4">1.H.A.0.1</strain>
    </source>
</reference>
<dbReference type="SUPFAM" id="SSF116734">
    <property type="entry name" value="DNA methylase specificity domain"/>
    <property type="match status" value="1"/>
</dbReference>